<dbReference type="PANTHER" id="PTHR24567">
    <property type="entry name" value="CRP FAMILY TRANSCRIPTIONAL REGULATORY PROTEIN"/>
    <property type="match status" value="1"/>
</dbReference>
<dbReference type="SMART" id="SM00100">
    <property type="entry name" value="cNMP"/>
    <property type="match status" value="1"/>
</dbReference>
<accession>A0A3B0WAZ5</accession>
<dbReference type="SUPFAM" id="SSF51206">
    <property type="entry name" value="cAMP-binding domain-like"/>
    <property type="match status" value="1"/>
</dbReference>
<dbReference type="EMBL" id="UOFC01000292">
    <property type="protein sequence ID" value="VAW49580.1"/>
    <property type="molecule type" value="Genomic_DNA"/>
</dbReference>
<dbReference type="AlphaFoldDB" id="A0A3B0WAZ5"/>
<dbReference type="CDD" id="cd00038">
    <property type="entry name" value="CAP_ED"/>
    <property type="match status" value="1"/>
</dbReference>
<feature type="domain" description="Cyclic nucleotide-binding" evidence="1">
    <location>
        <begin position="12"/>
        <end position="132"/>
    </location>
</feature>
<evidence type="ECO:0000259" key="1">
    <source>
        <dbReference type="PROSITE" id="PS50042"/>
    </source>
</evidence>
<protein>
    <submittedName>
        <fullName evidence="2">cAMP-binding proteins - catabolite gene activator and regulatory subunit of cAMP-dependent protein kinases</fullName>
    </submittedName>
</protein>
<dbReference type="Pfam" id="PF00027">
    <property type="entry name" value="cNMP_binding"/>
    <property type="match status" value="1"/>
</dbReference>
<dbReference type="InterPro" id="IPR050397">
    <property type="entry name" value="Env_Response_Regulators"/>
</dbReference>
<evidence type="ECO:0000313" key="2">
    <source>
        <dbReference type="EMBL" id="VAW49580.1"/>
    </source>
</evidence>
<dbReference type="GO" id="GO:0003700">
    <property type="term" value="F:DNA-binding transcription factor activity"/>
    <property type="evidence" value="ECO:0007669"/>
    <property type="project" value="TreeGrafter"/>
</dbReference>
<dbReference type="InterPro" id="IPR014710">
    <property type="entry name" value="RmlC-like_jellyroll"/>
</dbReference>
<dbReference type="PANTHER" id="PTHR24567:SF74">
    <property type="entry name" value="HTH-TYPE TRANSCRIPTIONAL REGULATOR ARCR"/>
    <property type="match status" value="1"/>
</dbReference>
<dbReference type="InterPro" id="IPR000595">
    <property type="entry name" value="cNMP-bd_dom"/>
</dbReference>
<dbReference type="GO" id="GO:0005829">
    <property type="term" value="C:cytosol"/>
    <property type="evidence" value="ECO:0007669"/>
    <property type="project" value="TreeGrafter"/>
</dbReference>
<dbReference type="PROSITE" id="PS50042">
    <property type="entry name" value="CNMP_BINDING_3"/>
    <property type="match status" value="1"/>
</dbReference>
<gene>
    <name evidence="2" type="ORF">MNBD_GAMMA03-345</name>
</gene>
<name>A0A3B0WAZ5_9ZZZZ</name>
<organism evidence="2">
    <name type="scientific">hydrothermal vent metagenome</name>
    <dbReference type="NCBI Taxonomy" id="652676"/>
    <lineage>
        <taxon>unclassified sequences</taxon>
        <taxon>metagenomes</taxon>
        <taxon>ecological metagenomes</taxon>
    </lineage>
</organism>
<reference evidence="2" key="1">
    <citation type="submission" date="2018-06" db="EMBL/GenBank/DDBJ databases">
        <authorList>
            <person name="Zhirakovskaya E."/>
        </authorList>
    </citation>
    <scope>NUCLEOTIDE SEQUENCE</scope>
</reference>
<sequence>MPATKKIINSVLGQDLSEEECKVLAKVVKTKKLAKGDILFDAGSQDETLYILVSGKLEVLKMLTADKSLSIDILKEGSMTGELSFLDGNPHSMRLVAKKDSEVLMLQRAAFEELIETDSYLTFNVMRSILRYSHKLQRKMNAKYLEMHRMIQNQYTAQY</sequence>
<dbReference type="InterPro" id="IPR018490">
    <property type="entry name" value="cNMP-bd_dom_sf"/>
</dbReference>
<proteinExistence type="predicted"/>
<dbReference type="Gene3D" id="2.60.120.10">
    <property type="entry name" value="Jelly Rolls"/>
    <property type="match status" value="1"/>
</dbReference>